<name>A0A066X751_COLSU</name>
<reference evidence="3" key="1">
    <citation type="journal article" date="2014" name="Genome Announc.">
        <title>Draft genome sequence of Colletotrichum sublineola, a destructive pathogen of cultivated sorghum.</title>
        <authorList>
            <person name="Baroncelli R."/>
            <person name="Sanz-Martin J.M."/>
            <person name="Rech G.E."/>
            <person name="Sukno S.A."/>
            <person name="Thon M.R."/>
        </authorList>
    </citation>
    <scope>NUCLEOTIDE SEQUENCE [LARGE SCALE GENOMIC DNA]</scope>
    <source>
        <strain evidence="3">TX430BB</strain>
    </source>
</reference>
<feature type="compositionally biased region" description="Basic and acidic residues" evidence="1">
    <location>
        <begin position="143"/>
        <end position="163"/>
    </location>
</feature>
<feature type="compositionally biased region" description="Basic residues" evidence="1">
    <location>
        <begin position="53"/>
        <end position="65"/>
    </location>
</feature>
<evidence type="ECO:0000313" key="3">
    <source>
        <dbReference type="Proteomes" id="UP000027238"/>
    </source>
</evidence>
<evidence type="ECO:0000256" key="1">
    <source>
        <dbReference type="SAM" id="MobiDB-lite"/>
    </source>
</evidence>
<proteinExistence type="predicted"/>
<dbReference type="AlphaFoldDB" id="A0A066X751"/>
<gene>
    <name evidence="2" type="ORF">CSUB01_11125</name>
</gene>
<evidence type="ECO:0000313" key="2">
    <source>
        <dbReference type="EMBL" id="KDN64752.1"/>
    </source>
</evidence>
<protein>
    <submittedName>
        <fullName evidence="2">Uncharacterized protein</fullName>
    </submittedName>
</protein>
<dbReference type="HOGENOM" id="CLU_1094208_0_0_1"/>
<feature type="compositionally biased region" description="Polar residues" evidence="1">
    <location>
        <begin position="92"/>
        <end position="102"/>
    </location>
</feature>
<organism evidence="2 3">
    <name type="scientific">Colletotrichum sublineola</name>
    <name type="common">Sorghum anthracnose fungus</name>
    <dbReference type="NCBI Taxonomy" id="1173701"/>
    <lineage>
        <taxon>Eukaryota</taxon>
        <taxon>Fungi</taxon>
        <taxon>Dikarya</taxon>
        <taxon>Ascomycota</taxon>
        <taxon>Pezizomycotina</taxon>
        <taxon>Sordariomycetes</taxon>
        <taxon>Hypocreomycetidae</taxon>
        <taxon>Glomerellales</taxon>
        <taxon>Glomerellaceae</taxon>
        <taxon>Colletotrichum</taxon>
        <taxon>Colletotrichum graminicola species complex</taxon>
    </lineage>
</organism>
<keyword evidence="3" id="KW-1185">Reference proteome</keyword>
<comment type="caution">
    <text evidence="2">The sequence shown here is derived from an EMBL/GenBank/DDBJ whole genome shotgun (WGS) entry which is preliminary data.</text>
</comment>
<feature type="compositionally biased region" description="Basic and acidic residues" evidence="1">
    <location>
        <begin position="34"/>
        <end position="52"/>
    </location>
</feature>
<dbReference type="Proteomes" id="UP000027238">
    <property type="component" value="Unassembled WGS sequence"/>
</dbReference>
<sequence>MGRRARHPQARKDRSGVLYRPPGWHLSDQTTAETWDRVYDKADSLETEDGRGGPRRPWHAGRRRTTTADENRQPNELAYSDEWLRREARASPTRTLSKSPSRPSDGEDGRPRPSAGPSFHGRGARTGPPQVSATTADGVFALHEPEEGDDRRGPGERAREGQAKRSKTRSNTGGEAGQGQTETKDGMKGAQRPGPRRGPEPPPALQSVKESEPPPPRRSIRRSWSRSWRESSAVFPRRRVTFKPGTGGLPRLWR</sequence>
<dbReference type="EMBL" id="JMSE01001098">
    <property type="protein sequence ID" value="KDN64752.1"/>
    <property type="molecule type" value="Genomic_DNA"/>
</dbReference>
<accession>A0A066X751</accession>
<feature type="region of interest" description="Disordered" evidence="1">
    <location>
        <begin position="1"/>
        <end position="233"/>
    </location>
</feature>